<accession>A0A9X0UFY4</accession>
<evidence type="ECO:0000313" key="1">
    <source>
        <dbReference type="EMBL" id="MBC4019272.1"/>
    </source>
</evidence>
<gene>
    <name evidence="1" type="ORF">H7965_29090</name>
</gene>
<sequence>MTDKGSDAKGNRGAARSRGICPIIPYRSNARHRPAFFPKGLYRHRARIEQAIGKLKRFKRVALRCDKTANSYAAIVDFACSLILVKSVHTG</sequence>
<dbReference type="AlphaFoldDB" id="A0A9X0UFY4"/>
<name>A0A9X0UFY4_9PROT</name>
<dbReference type="EMBL" id="JACOMF010000155">
    <property type="protein sequence ID" value="MBC4019272.1"/>
    <property type="molecule type" value="Genomic_DNA"/>
</dbReference>
<reference evidence="1" key="1">
    <citation type="submission" date="2020-08" db="EMBL/GenBank/DDBJ databases">
        <authorList>
            <person name="Hu Y."/>
            <person name="Nguyen S.V."/>
            <person name="Li F."/>
            <person name="Fanning S."/>
        </authorList>
    </citation>
    <scope>NUCLEOTIDE SEQUENCE</scope>
    <source>
        <strain evidence="1">SYSU D8009</strain>
    </source>
</reference>
<protein>
    <submittedName>
        <fullName evidence="1">Transposase</fullName>
    </submittedName>
</protein>
<comment type="caution">
    <text evidence="1">The sequence shown here is derived from an EMBL/GenBank/DDBJ whole genome shotgun (WGS) entry which is preliminary data.</text>
</comment>
<evidence type="ECO:0000313" key="2">
    <source>
        <dbReference type="Proteomes" id="UP000600101"/>
    </source>
</evidence>
<proteinExistence type="predicted"/>
<dbReference type="Proteomes" id="UP000600101">
    <property type="component" value="Unassembled WGS sequence"/>
</dbReference>
<keyword evidence="2" id="KW-1185">Reference proteome</keyword>
<organism evidence="1 2">
    <name type="scientific">Siccirubricoccus deserti</name>
    <dbReference type="NCBI Taxonomy" id="2013562"/>
    <lineage>
        <taxon>Bacteria</taxon>
        <taxon>Pseudomonadati</taxon>
        <taxon>Pseudomonadota</taxon>
        <taxon>Alphaproteobacteria</taxon>
        <taxon>Acetobacterales</taxon>
        <taxon>Roseomonadaceae</taxon>
        <taxon>Siccirubricoccus</taxon>
    </lineage>
</organism>